<evidence type="ECO:0000313" key="5">
    <source>
        <dbReference type="EMBL" id="KXZ43336.1"/>
    </source>
</evidence>
<dbReference type="GO" id="GO:0005930">
    <property type="term" value="C:axoneme"/>
    <property type="evidence" value="ECO:0007669"/>
    <property type="project" value="UniProtKB-SubCell"/>
</dbReference>
<dbReference type="PANTHER" id="PTHR48051:SF46">
    <property type="entry name" value="LEUCINE RICH REPEAT-CONTAINING DOMAIN PROTEIN"/>
    <property type="match status" value="1"/>
</dbReference>
<evidence type="ECO:0000256" key="2">
    <source>
        <dbReference type="ARBA" id="ARBA00022614"/>
    </source>
</evidence>
<name>A0A150G0D3_GONPE</name>
<reference evidence="6" key="1">
    <citation type="journal article" date="2016" name="Nat. Commun.">
        <title>The Gonium pectorale genome demonstrates co-option of cell cycle regulation during the evolution of multicellularity.</title>
        <authorList>
            <person name="Hanschen E.R."/>
            <person name="Marriage T.N."/>
            <person name="Ferris P.J."/>
            <person name="Hamaji T."/>
            <person name="Toyoda A."/>
            <person name="Fujiyama A."/>
            <person name="Neme R."/>
            <person name="Noguchi H."/>
            <person name="Minakuchi Y."/>
            <person name="Suzuki M."/>
            <person name="Kawai-Toyooka H."/>
            <person name="Smith D.R."/>
            <person name="Sparks H."/>
            <person name="Anderson J."/>
            <person name="Bakaric R."/>
            <person name="Luria V."/>
            <person name="Karger A."/>
            <person name="Kirschner M.W."/>
            <person name="Durand P.M."/>
            <person name="Michod R.E."/>
            <person name="Nozaki H."/>
            <person name="Olson B.J."/>
        </authorList>
    </citation>
    <scope>NUCLEOTIDE SEQUENCE [LARGE SCALE GENOMIC DNA]</scope>
    <source>
        <strain evidence="6">NIES-2863</strain>
    </source>
</reference>
<evidence type="ECO:0000256" key="1">
    <source>
        <dbReference type="ARBA" id="ARBA00004430"/>
    </source>
</evidence>
<evidence type="ECO:0000313" key="6">
    <source>
        <dbReference type="Proteomes" id="UP000075714"/>
    </source>
</evidence>
<dbReference type="EMBL" id="LSYV01000095">
    <property type="protein sequence ID" value="KXZ43336.1"/>
    <property type="molecule type" value="Genomic_DNA"/>
</dbReference>
<comment type="subcellular location">
    <subcellularLocation>
        <location evidence="1">Cytoplasm</location>
        <location evidence="1">Cytoskeleton</location>
        <location evidence="1">Cilium axoneme</location>
    </subcellularLocation>
</comment>
<feature type="region of interest" description="Disordered" evidence="4">
    <location>
        <begin position="484"/>
        <end position="508"/>
    </location>
</feature>
<comment type="caution">
    <text evidence="5">The sequence shown here is derived from an EMBL/GenBank/DDBJ whole genome shotgun (WGS) entry which is preliminary data.</text>
</comment>
<keyword evidence="3" id="KW-0677">Repeat</keyword>
<dbReference type="InterPro" id="IPR032675">
    <property type="entry name" value="LRR_dom_sf"/>
</dbReference>
<keyword evidence="2" id="KW-0433">Leucine-rich repeat</keyword>
<sequence>MVSPAVSPEPDRNKLEAATTTAEAKAKKSPFLCLSSLKISQLPDGLGKLNSLINLDVSNNKIEAIPEGSLPTSLVELTLTGCHLTELPACIGTLPRLKKLFAGANRLRSAEPAFRSATLQHVGLSYNRVCVLPPAEVLSACRVVSLDMAHNDLEGLTAVLVQLSLLPCLGAVCLAGNPLALAPRYVAEARGRLKQLLFLDGQRLEPPIGSRPGTANSLHRNQSAGGLAATSLTVIPDALQRGAGAAAALGLGGSIPHPAAHGAGGLALGASVRSLAGAANSAFFSQHATVRFEEGGEGGPEVTALSLSLSGLRPAEDPFAAVTARWAEQIAVAEELGLTTPPTLDIPDPPLQPVIYHVEMTDVEGDPVACVPLKLVPPTPPDLTVMFDPKAKAAAAAAAAKEAAREAREAKKANKPGSAATKVRGKSAAPSHGGGGALGSEPAAPRPLETGVLRLTIPLRASSEHRDWLRAGTTVSFYRTTFTATVRPPPPEEGGDGSQGGAAAKPAAAVARKKKQEEAPPVEYDIHSATELLGTAVLRGGAALLDGLCRAASERLQFVPPPALFDERGVRLALADPRHPSGPVGHMEARWQLHMPMAAPGGPAFWGDA</sequence>
<organism evidence="5 6">
    <name type="scientific">Gonium pectorale</name>
    <name type="common">Green alga</name>
    <dbReference type="NCBI Taxonomy" id="33097"/>
    <lineage>
        <taxon>Eukaryota</taxon>
        <taxon>Viridiplantae</taxon>
        <taxon>Chlorophyta</taxon>
        <taxon>core chlorophytes</taxon>
        <taxon>Chlorophyceae</taxon>
        <taxon>CS clade</taxon>
        <taxon>Chlamydomonadales</taxon>
        <taxon>Volvocaceae</taxon>
        <taxon>Gonium</taxon>
    </lineage>
</organism>
<dbReference type="AlphaFoldDB" id="A0A150G0D3"/>
<dbReference type="InterPro" id="IPR050216">
    <property type="entry name" value="LRR_domain-containing"/>
</dbReference>
<feature type="region of interest" description="Disordered" evidence="4">
    <location>
        <begin position="405"/>
        <end position="446"/>
    </location>
</feature>
<keyword evidence="6" id="KW-1185">Reference proteome</keyword>
<dbReference type="STRING" id="33097.A0A150G0D3"/>
<dbReference type="OrthoDB" id="1668230at2759"/>
<dbReference type="Proteomes" id="UP000075714">
    <property type="component" value="Unassembled WGS sequence"/>
</dbReference>
<dbReference type="SUPFAM" id="SSF52075">
    <property type="entry name" value="Outer arm dynein light chain 1"/>
    <property type="match status" value="1"/>
</dbReference>
<evidence type="ECO:0000256" key="3">
    <source>
        <dbReference type="ARBA" id="ARBA00022737"/>
    </source>
</evidence>
<dbReference type="PANTHER" id="PTHR48051">
    <property type="match status" value="1"/>
</dbReference>
<evidence type="ECO:0000256" key="4">
    <source>
        <dbReference type="SAM" id="MobiDB-lite"/>
    </source>
</evidence>
<dbReference type="Gene3D" id="3.80.10.10">
    <property type="entry name" value="Ribonuclease Inhibitor"/>
    <property type="match status" value="2"/>
</dbReference>
<proteinExistence type="predicted"/>
<protein>
    <submittedName>
        <fullName evidence="5">Uncharacterized protein</fullName>
    </submittedName>
</protein>
<accession>A0A150G0D3</accession>
<gene>
    <name evidence="5" type="ORF">GPECTOR_94g658</name>
</gene>